<evidence type="ECO:0000256" key="1">
    <source>
        <dbReference type="SAM" id="MobiDB-lite"/>
    </source>
</evidence>
<dbReference type="RefSeq" id="WP_114584923.1">
    <property type="nucleotide sequence ID" value="NZ_CP031150.1"/>
</dbReference>
<protein>
    <submittedName>
        <fullName evidence="2">Uncharacterized protein</fullName>
    </submittedName>
</protein>
<dbReference type="EMBL" id="CP031150">
    <property type="protein sequence ID" value="AXG05774.1"/>
    <property type="molecule type" value="Genomic_DNA"/>
</dbReference>
<organism evidence="2 3">
    <name type="scientific">Haloplanus rubicundus</name>
    <dbReference type="NCBI Taxonomy" id="1547898"/>
    <lineage>
        <taxon>Archaea</taxon>
        <taxon>Methanobacteriati</taxon>
        <taxon>Methanobacteriota</taxon>
        <taxon>Stenosarchaea group</taxon>
        <taxon>Halobacteria</taxon>
        <taxon>Halobacteriales</taxon>
        <taxon>Haloferacaceae</taxon>
        <taxon>Haloplanus</taxon>
    </lineage>
</organism>
<proteinExistence type="predicted"/>
<gene>
    <name evidence="2" type="ORF">DU500_04610</name>
</gene>
<reference evidence="2 3" key="1">
    <citation type="submission" date="2018-07" db="EMBL/GenBank/DDBJ databases">
        <title>Genome sequences of Haloplanus sp. CBA1113.</title>
        <authorList>
            <person name="Kim Y.B."/>
            <person name="Roh S.W."/>
        </authorList>
    </citation>
    <scope>NUCLEOTIDE SEQUENCE [LARGE SCALE GENOMIC DNA]</scope>
    <source>
        <strain evidence="2 3">CBA1113</strain>
    </source>
</reference>
<dbReference type="Pfam" id="PF19126">
    <property type="entry name" value="DUF5810"/>
    <property type="match status" value="1"/>
</dbReference>
<dbReference type="AlphaFoldDB" id="A0A345E0Q2"/>
<feature type="compositionally biased region" description="Basic and acidic residues" evidence="1">
    <location>
        <begin position="76"/>
        <end position="85"/>
    </location>
</feature>
<evidence type="ECO:0000313" key="2">
    <source>
        <dbReference type="EMBL" id="AXG05774.1"/>
    </source>
</evidence>
<keyword evidence="3" id="KW-1185">Reference proteome</keyword>
<dbReference type="GeneID" id="37282641"/>
<sequence length="132" mass="14184">MGHACPVCATPQRDAEHLANHLAFTAMLHGDAHEAWLDEHAPGWESEGVAELAPVVVEYAETVEYDEVFEETVPEGDGHDHDHGHPPTGAAFDAGDADADADTQRVLAEARELTRAMLDDEDGDAADDDNKS</sequence>
<name>A0A345E0Q2_9EURY</name>
<dbReference type="Proteomes" id="UP000253273">
    <property type="component" value="Chromosome"/>
</dbReference>
<dbReference type="KEGG" id="haj:DU500_04610"/>
<feature type="region of interest" description="Disordered" evidence="1">
    <location>
        <begin position="72"/>
        <end position="104"/>
    </location>
</feature>
<dbReference type="OrthoDB" id="342503at2157"/>
<accession>A0A345E0Q2</accession>
<evidence type="ECO:0000313" key="3">
    <source>
        <dbReference type="Proteomes" id="UP000253273"/>
    </source>
</evidence>
<dbReference type="InterPro" id="IPR043833">
    <property type="entry name" value="DUF5810"/>
</dbReference>